<dbReference type="InterPro" id="IPR029058">
    <property type="entry name" value="AB_hydrolase_fold"/>
</dbReference>
<dbReference type="ESTHER" id="9bact-b8y567">
    <property type="family name" value="5_AlphaBeta_hydrolase"/>
</dbReference>
<sequence length="259" mass="29188">MLAAILCLVIGDTSLAERDPTDDERSIDDPRVQHRSYKFGQSDDEEIPYALFVPSTYDKDQSAPILVSLHGLGRTYDWLMGYEGMLEFAERDGFIVVAPLGYVRRGWYGSYRARVGEEIAERSEADVMNVLGLVREEYNIDPARIYLWGHSMGGAGTYHLGTKHPNLWAGLCVVAPAPLQEIAALEKIKHLPMLVLQGDQDRLVTPTRQWVARMKELGMEHIYIEVPGGDHSLFISKDREMMAKVFDFFKIIGNRGRGG</sequence>
<dbReference type="SUPFAM" id="SSF53474">
    <property type="entry name" value="alpha/beta-Hydrolases"/>
    <property type="match status" value="1"/>
</dbReference>
<accession>B8Y567</accession>
<name>B8Y567_9BACT</name>
<dbReference type="AlphaFoldDB" id="B8Y567"/>
<protein>
    <submittedName>
        <fullName evidence="2">Esterase/lipase</fullName>
    </submittedName>
</protein>
<dbReference type="Gene3D" id="3.40.50.1820">
    <property type="entry name" value="alpha/beta hydrolase"/>
    <property type="match status" value="1"/>
</dbReference>
<keyword evidence="1" id="KW-0732">Signal</keyword>
<dbReference type="InterPro" id="IPR050955">
    <property type="entry name" value="Plant_Biomass_Hydrol_Est"/>
</dbReference>
<dbReference type="EMBL" id="FJ483469">
    <property type="protein sequence ID" value="ACL67851.1"/>
    <property type="molecule type" value="Genomic_DNA"/>
</dbReference>
<dbReference type="InterPro" id="IPR000801">
    <property type="entry name" value="Esterase-like"/>
</dbReference>
<dbReference type="PANTHER" id="PTHR43037:SF1">
    <property type="entry name" value="BLL1128 PROTEIN"/>
    <property type="match status" value="1"/>
</dbReference>
<reference evidence="2" key="1">
    <citation type="journal article" date="2010" name="FEMS Microbiol. Ecol.">
        <title>Novel lipolytic genes from the microbial metagenomic library of the South China Sea marine sediment.</title>
        <authorList>
            <person name="Hu Y."/>
            <person name="Fu C."/>
            <person name="Huang Y."/>
            <person name="Yin Y."/>
            <person name="Cheng G."/>
            <person name="Lei F."/>
            <person name="Lu N."/>
            <person name="Li J."/>
            <person name="Ashforth E.J."/>
            <person name="Zhang L."/>
            <person name="Zhu B."/>
        </authorList>
    </citation>
    <scope>NUCLEOTIDE SEQUENCE</scope>
</reference>
<dbReference type="PANTHER" id="PTHR43037">
    <property type="entry name" value="UNNAMED PRODUCT-RELATED"/>
    <property type="match status" value="1"/>
</dbReference>
<organism evidence="2">
    <name type="scientific">uncultured bacterium FLS18</name>
    <dbReference type="NCBI Taxonomy" id="654935"/>
    <lineage>
        <taxon>Bacteria</taxon>
        <taxon>environmental samples</taxon>
    </lineage>
</organism>
<evidence type="ECO:0000256" key="1">
    <source>
        <dbReference type="ARBA" id="ARBA00022729"/>
    </source>
</evidence>
<proteinExistence type="predicted"/>
<evidence type="ECO:0000313" key="2">
    <source>
        <dbReference type="EMBL" id="ACL67851.1"/>
    </source>
</evidence>
<dbReference type="Pfam" id="PF00756">
    <property type="entry name" value="Esterase"/>
    <property type="match status" value="1"/>
</dbReference>
<gene>
    <name evidence="2" type="primary">lip18C</name>
</gene>